<organism evidence="2 3">
    <name type="scientific">Futiania mangrovi</name>
    <dbReference type="NCBI Taxonomy" id="2959716"/>
    <lineage>
        <taxon>Bacteria</taxon>
        <taxon>Pseudomonadati</taxon>
        <taxon>Pseudomonadota</taxon>
        <taxon>Alphaproteobacteria</taxon>
        <taxon>Futianiales</taxon>
        <taxon>Futianiaceae</taxon>
        <taxon>Futiania</taxon>
    </lineage>
</organism>
<reference evidence="2" key="1">
    <citation type="submission" date="2022-06" db="EMBL/GenBank/DDBJ databases">
        <title>Isolation and Genomics of Futiania mangrovii gen. nov., sp. nov., a Rare and Metabolically-versatile member in the Class Alphaproteobacteria.</title>
        <authorList>
            <person name="Liu L."/>
            <person name="Huang W.-C."/>
            <person name="Pan J."/>
            <person name="Li J."/>
            <person name="Huang Y."/>
            <person name="Du H."/>
            <person name="Liu Y."/>
            <person name="Li M."/>
        </authorList>
    </citation>
    <scope>NUCLEOTIDE SEQUENCE</scope>
    <source>
        <strain evidence="2">FT118</strain>
    </source>
</reference>
<sequence length="106" mass="10738">MTLLFAIAFLSLAILIFFATLIGLRHPGRPAWTDSFGVAELAAVAAAVLFGLAAGFLFKHALTAPGVLARAEDAAVILAGAGAIALGWRIASRRIAAMTAPAGAHG</sequence>
<evidence type="ECO:0000256" key="1">
    <source>
        <dbReference type="SAM" id="Phobius"/>
    </source>
</evidence>
<keyword evidence="3" id="KW-1185">Reference proteome</keyword>
<accession>A0A9J6PLQ9</accession>
<dbReference type="RefSeq" id="WP_269333539.1">
    <property type="nucleotide sequence ID" value="NZ_JAMZFT010000003.1"/>
</dbReference>
<evidence type="ECO:0000313" key="3">
    <source>
        <dbReference type="Proteomes" id="UP001055804"/>
    </source>
</evidence>
<keyword evidence="1" id="KW-0812">Transmembrane</keyword>
<gene>
    <name evidence="2" type="ORF">NJQ99_14225</name>
</gene>
<keyword evidence="1" id="KW-1133">Transmembrane helix</keyword>
<feature type="transmembrane region" description="Helical" evidence="1">
    <location>
        <begin position="36"/>
        <end position="62"/>
    </location>
</feature>
<name>A0A9J6PLQ9_9PROT</name>
<protein>
    <submittedName>
        <fullName evidence="2">Uncharacterized protein</fullName>
    </submittedName>
</protein>
<dbReference type="AlphaFoldDB" id="A0A9J6PLQ9"/>
<comment type="caution">
    <text evidence="2">The sequence shown here is derived from an EMBL/GenBank/DDBJ whole genome shotgun (WGS) entry which is preliminary data.</text>
</comment>
<feature type="transmembrane region" description="Helical" evidence="1">
    <location>
        <begin position="6"/>
        <end position="24"/>
    </location>
</feature>
<evidence type="ECO:0000313" key="2">
    <source>
        <dbReference type="EMBL" id="MCP1337575.1"/>
    </source>
</evidence>
<keyword evidence="1" id="KW-0472">Membrane</keyword>
<dbReference type="EMBL" id="JAMZFT010000003">
    <property type="protein sequence ID" value="MCP1337575.1"/>
    <property type="molecule type" value="Genomic_DNA"/>
</dbReference>
<feature type="transmembrane region" description="Helical" evidence="1">
    <location>
        <begin position="74"/>
        <end position="91"/>
    </location>
</feature>
<dbReference type="Proteomes" id="UP001055804">
    <property type="component" value="Unassembled WGS sequence"/>
</dbReference>
<proteinExistence type="predicted"/>